<evidence type="ECO:0000313" key="2">
    <source>
        <dbReference type="Proteomes" id="UP001234178"/>
    </source>
</evidence>
<accession>A0ABQ9Z2I8</accession>
<evidence type="ECO:0000313" key="1">
    <source>
        <dbReference type="EMBL" id="KAK4007112.1"/>
    </source>
</evidence>
<comment type="caution">
    <text evidence="1">The sequence shown here is derived from an EMBL/GenBank/DDBJ whole genome shotgun (WGS) entry which is preliminary data.</text>
</comment>
<keyword evidence="2" id="KW-1185">Reference proteome</keyword>
<gene>
    <name evidence="1" type="ORF">OUZ56_012273</name>
</gene>
<sequence>MELVRCSRPENIDENQQWVFGTINTNPEILENFPETSIDELEEIQLEQRRTMTITINSPIFGGLIKFNDGHDQLGITKKRKATERKMCHLQWLRKRIYIGILRPKLDTMSGKSEKTRRQQ</sequence>
<dbReference type="EMBL" id="JAOYFB010000002">
    <property type="protein sequence ID" value="KAK4007112.1"/>
    <property type="molecule type" value="Genomic_DNA"/>
</dbReference>
<organism evidence="1 2">
    <name type="scientific">Daphnia magna</name>
    <dbReference type="NCBI Taxonomy" id="35525"/>
    <lineage>
        <taxon>Eukaryota</taxon>
        <taxon>Metazoa</taxon>
        <taxon>Ecdysozoa</taxon>
        <taxon>Arthropoda</taxon>
        <taxon>Crustacea</taxon>
        <taxon>Branchiopoda</taxon>
        <taxon>Diplostraca</taxon>
        <taxon>Cladocera</taxon>
        <taxon>Anomopoda</taxon>
        <taxon>Daphniidae</taxon>
        <taxon>Daphnia</taxon>
    </lineage>
</organism>
<dbReference type="Proteomes" id="UP001234178">
    <property type="component" value="Unassembled WGS sequence"/>
</dbReference>
<protein>
    <submittedName>
        <fullName evidence="1">Uncharacterized protein</fullName>
    </submittedName>
</protein>
<reference evidence="1 2" key="1">
    <citation type="journal article" date="2023" name="Nucleic Acids Res.">
        <title>The hologenome of Daphnia magna reveals possible DNA methylation and microbiome-mediated evolution of the host genome.</title>
        <authorList>
            <person name="Chaturvedi A."/>
            <person name="Li X."/>
            <person name="Dhandapani V."/>
            <person name="Marshall H."/>
            <person name="Kissane S."/>
            <person name="Cuenca-Cambronero M."/>
            <person name="Asole G."/>
            <person name="Calvet F."/>
            <person name="Ruiz-Romero M."/>
            <person name="Marangio P."/>
            <person name="Guigo R."/>
            <person name="Rago D."/>
            <person name="Mirbahai L."/>
            <person name="Eastwood N."/>
            <person name="Colbourne J.K."/>
            <person name="Zhou J."/>
            <person name="Mallon E."/>
            <person name="Orsini L."/>
        </authorList>
    </citation>
    <scope>NUCLEOTIDE SEQUENCE [LARGE SCALE GENOMIC DNA]</scope>
    <source>
        <strain evidence="1">LRV0_1</strain>
    </source>
</reference>
<name>A0ABQ9Z2I8_9CRUS</name>
<proteinExistence type="predicted"/>